<evidence type="ECO:0000313" key="2">
    <source>
        <dbReference type="EMBL" id="MBC5711161.1"/>
    </source>
</evidence>
<keyword evidence="1" id="KW-1133">Transmembrane helix</keyword>
<feature type="transmembrane region" description="Helical" evidence="1">
    <location>
        <begin position="59"/>
        <end position="79"/>
    </location>
</feature>
<organism evidence="2 3">
    <name type="scientific">Hungatella hominis</name>
    <dbReference type="NCBI Taxonomy" id="2763050"/>
    <lineage>
        <taxon>Bacteria</taxon>
        <taxon>Bacillati</taxon>
        <taxon>Bacillota</taxon>
        <taxon>Clostridia</taxon>
        <taxon>Lachnospirales</taxon>
        <taxon>Lachnospiraceae</taxon>
        <taxon>Hungatella</taxon>
    </lineage>
</organism>
<evidence type="ECO:0000313" key="3">
    <source>
        <dbReference type="Proteomes" id="UP000634672"/>
    </source>
</evidence>
<sequence>MGDGLSHRPVSDETVATLISLDGFNDLSESTQKFAISSMNTNRQKEGGLMGRLFGIKPANAAMNIALIICVLLLVIGLIINQSNYWDKIIPIVAATIGYLFGKGKE</sequence>
<dbReference type="RefSeq" id="WP_187023820.1">
    <property type="nucleotide sequence ID" value="NZ_JACOPB010000016.1"/>
</dbReference>
<comment type="caution">
    <text evidence="2">The sequence shown here is derived from an EMBL/GenBank/DDBJ whole genome shotgun (WGS) entry which is preliminary data.</text>
</comment>
<name>A0ABR7HD98_9FIRM</name>
<dbReference type="EMBL" id="JACOPB010000016">
    <property type="protein sequence ID" value="MBC5711161.1"/>
    <property type="molecule type" value="Genomic_DNA"/>
</dbReference>
<accession>A0ABR7HD98</accession>
<keyword evidence="3" id="KW-1185">Reference proteome</keyword>
<dbReference type="Proteomes" id="UP000634672">
    <property type="component" value="Unassembled WGS sequence"/>
</dbReference>
<protein>
    <submittedName>
        <fullName evidence="2">Uncharacterized protein</fullName>
    </submittedName>
</protein>
<gene>
    <name evidence="2" type="ORF">H8S75_24815</name>
</gene>
<keyword evidence="1" id="KW-0812">Transmembrane</keyword>
<keyword evidence="1" id="KW-0472">Membrane</keyword>
<evidence type="ECO:0000256" key="1">
    <source>
        <dbReference type="SAM" id="Phobius"/>
    </source>
</evidence>
<proteinExistence type="predicted"/>
<reference evidence="2 3" key="1">
    <citation type="submission" date="2020-08" db="EMBL/GenBank/DDBJ databases">
        <title>Genome public.</title>
        <authorList>
            <person name="Liu C."/>
            <person name="Sun Q."/>
        </authorList>
    </citation>
    <scope>NUCLEOTIDE SEQUENCE [LARGE SCALE GENOMIC DNA]</scope>
    <source>
        <strain evidence="2 3">NSJ-66</strain>
    </source>
</reference>